<organism evidence="2 3">
    <name type="scientific">Parageobacillus toebii</name>
    <dbReference type="NCBI Taxonomy" id="153151"/>
    <lineage>
        <taxon>Bacteria</taxon>
        <taxon>Bacillati</taxon>
        <taxon>Bacillota</taxon>
        <taxon>Bacilli</taxon>
        <taxon>Bacillales</taxon>
        <taxon>Anoxybacillaceae</taxon>
        <taxon>Parageobacillus</taxon>
    </lineage>
</organism>
<dbReference type="InterPro" id="IPR013442">
    <property type="entry name" value="SSO1393-like"/>
</dbReference>
<dbReference type="RefSeq" id="WP_062678619.1">
    <property type="nucleotide sequence ID" value="NZ_LQYW01000119.1"/>
</dbReference>
<evidence type="ECO:0000313" key="3">
    <source>
        <dbReference type="Proteomes" id="UP000075324"/>
    </source>
</evidence>
<dbReference type="Gene3D" id="3.40.50.10770">
    <property type="entry name" value="Hypothetical protein VC1899 like domain (Restriction endonuclease-like)"/>
    <property type="match status" value="1"/>
</dbReference>
<sequence length="371" mass="43045">MKEIMTIITTVGSSLFTNFVKEKGKLKDQYNDLKDLLYCESNLFDYEEYIQSFKGRLPEYIQENKNACAEISSIKKIIEKIKDKTIHIHLLASQTILSWLSATIIKEKLEEEGYVVHFEEKKDIIAGLQVKDAKRFEKEGLVNFVDRVLQISNYGYNTVLNITGGYKALIPYATLLSQFYQMPMFYLFGDTFTSKEEYTLIEFPQSPVTINWGMFEKYEYVLRDLKEGIEDWDAYKREHNIEDDFNACISTTDGKDAFLNAIGEMFYQKYQQFQMVYVLQNGPLSKVSRIKERQILNKEIGELVNRLNQFIQNNGLENASKEEVFQAVEQRGGENLSHASRQGDDFFICKSPIGNIEVRLLYTFGNYSATS</sequence>
<dbReference type="PATRIC" id="fig|153151.4.peg.662"/>
<evidence type="ECO:0000313" key="2">
    <source>
        <dbReference type="EMBL" id="KYD26552.1"/>
    </source>
</evidence>
<feature type="domain" description="CRISPR system ring nuclease SSO1393-like" evidence="1">
    <location>
        <begin position="65"/>
        <end position="189"/>
    </location>
</feature>
<accession>A0A150MQ98</accession>
<comment type="caution">
    <text evidence="2">The sequence shown here is derived from an EMBL/GenBank/DDBJ whole genome shotgun (WGS) entry which is preliminary data.</text>
</comment>
<name>A0A150MQ98_9BACL</name>
<dbReference type="Proteomes" id="UP000075324">
    <property type="component" value="Unassembled WGS sequence"/>
</dbReference>
<dbReference type="Pfam" id="PF09651">
    <property type="entry name" value="Cas_APE2256"/>
    <property type="match status" value="1"/>
</dbReference>
<gene>
    <name evidence="2" type="ORF">B4110_3785</name>
</gene>
<proteinExistence type="predicted"/>
<evidence type="ECO:0000259" key="1">
    <source>
        <dbReference type="Pfam" id="PF09651"/>
    </source>
</evidence>
<dbReference type="EMBL" id="LQYW01000119">
    <property type="protein sequence ID" value="KYD26552.1"/>
    <property type="molecule type" value="Genomic_DNA"/>
</dbReference>
<reference evidence="2 3" key="1">
    <citation type="submission" date="2016-01" db="EMBL/GenBank/DDBJ databases">
        <title>Draft Genome Sequences of Seven Thermophilic Sporeformers Isolated from Foods.</title>
        <authorList>
            <person name="Berendsen E.M."/>
            <person name="Wells-Bennik M.H."/>
            <person name="Krawcyk A.O."/>
            <person name="De Jong A."/>
            <person name="Holsappel S."/>
            <person name="Eijlander R.T."/>
            <person name="Kuipers O.P."/>
        </authorList>
    </citation>
    <scope>NUCLEOTIDE SEQUENCE [LARGE SCALE GENOMIC DNA]</scope>
    <source>
        <strain evidence="2 3">B4110</strain>
    </source>
</reference>
<protein>
    <recommendedName>
        <fullName evidence="1">CRISPR system ring nuclease SSO1393-like domain-containing protein</fullName>
    </recommendedName>
</protein>
<dbReference type="AlphaFoldDB" id="A0A150MQ98"/>